<dbReference type="EMBL" id="MU267904">
    <property type="protein sequence ID" value="KAH7907440.1"/>
    <property type="molecule type" value="Genomic_DNA"/>
</dbReference>
<reference evidence="1" key="1">
    <citation type="journal article" date="2021" name="New Phytol.">
        <title>Evolutionary innovations through gain and loss of genes in the ectomycorrhizal Boletales.</title>
        <authorList>
            <person name="Wu G."/>
            <person name="Miyauchi S."/>
            <person name="Morin E."/>
            <person name="Kuo A."/>
            <person name="Drula E."/>
            <person name="Varga T."/>
            <person name="Kohler A."/>
            <person name="Feng B."/>
            <person name="Cao Y."/>
            <person name="Lipzen A."/>
            <person name="Daum C."/>
            <person name="Hundley H."/>
            <person name="Pangilinan J."/>
            <person name="Johnson J."/>
            <person name="Barry K."/>
            <person name="LaButti K."/>
            <person name="Ng V."/>
            <person name="Ahrendt S."/>
            <person name="Min B."/>
            <person name="Choi I.G."/>
            <person name="Park H."/>
            <person name="Plett J.M."/>
            <person name="Magnuson J."/>
            <person name="Spatafora J.W."/>
            <person name="Nagy L.G."/>
            <person name="Henrissat B."/>
            <person name="Grigoriev I.V."/>
            <person name="Yang Z.L."/>
            <person name="Xu J."/>
            <person name="Martin F.M."/>
        </authorList>
    </citation>
    <scope>NUCLEOTIDE SEQUENCE</scope>
    <source>
        <strain evidence="1">ATCC 28755</strain>
    </source>
</reference>
<protein>
    <submittedName>
        <fullName evidence="1">Uncharacterized protein</fullName>
    </submittedName>
</protein>
<evidence type="ECO:0000313" key="2">
    <source>
        <dbReference type="Proteomes" id="UP000790377"/>
    </source>
</evidence>
<organism evidence="1 2">
    <name type="scientific">Hygrophoropsis aurantiaca</name>
    <dbReference type="NCBI Taxonomy" id="72124"/>
    <lineage>
        <taxon>Eukaryota</taxon>
        <taxon>Fungi</taxon>
        <taxon>Dikarya</taxon>
        <taxon>Basidiomycota</taxon>
        <taxon>Agaricomycotina</taxon>
        <taxon>Agaricomycetes</taxon>
        <taxon>Agaricomycetidae</taxon>
        <taxon>Boletales</taxon>
        <taxon>Coniophorineae</taxon>
        <taxon>Hygrophoropsidaceae</taxon>
        <taxon>Hygrophoropsis</taxon>
    </lineage>
</organism>
<evidence type="ECO:0000313" key="1">
    <source>
        <dbReference type="EMBL" id="KAH7907440.1"/>
    </source>
</evidence>
<proteinExistence type="predicted"/>
<accession>A0ACB8A271</accession>
<sequence>MPQIFQSKGVALVTGVAQDIGRVIALRLADDGFDLALNDIPSKLDLIDVLSQEIKGKSRRTCTALADVSVEAEVQQMISVTVGVLGSLDITVANAGIVRAGSLLTTSSEDFETTIQVNARGTFLCYKYAAMQMILQGRGGRITGASSMAGTYTGRSQLLGIQCEQVRRERIDSICSNGARSPLHHRERVCSWTH</sequence>
<name>A0ACB8A271_9AGAM</name>
<dbReference type="Proteomes" id="UP000790377">
    <property type="component" value="Unassembled WGS sequence"/>
</dbReference>
<keyword evidence="2" id="KW-1185">Reference proteome</keyword>
<comment type="caution">
    <text evidence="1">The sequence shown here is derived from an EMBL/GenBank/DDBJ whole genome shotgun (WGS) entry which is preliminary data.</text>
</comment>
<gene>
    <name evidence="1" type="ORF">BJ138DRAFT_499007</name>
</gene>